<evidence type="ECO:0000256" key="3">
    <source>
        <dbReference type="ARBA" id="ARBA00011887"/>
    </source>
</evidence>
<dbReference type="OrthoDB" id="9814800at2"/>
<evidence type="ECO:0000313" key="11">
    <source>
        <dbReference type="EMBL" id="BAU56974.1"/>
    </source>
</evidence>
<keyword evidence="9" id="KW-0408">Iron</keyword>
<keyword evidence="6" id="KW-0732">Signal</keyword>
<evidence type="ECO:0000256" key="9">
    <source>
        <dbReference type="ARBA" id="ARBA00023004"/>
    </source>
</evidence>
<dbReference type="Proteomes" id="UP000218890">
    <property type="component" value="Chromosome"/>
</dbReference>
<dbReference type="PANTHER" id="PTHR30633">
    <property type="entry name" value="CYTOCHROME C-552 RESPIRATORY NITRITE REDUCTASE"/>
    <property type="match status" value="1"/>
</dbReference>
<dbReference type="GO" id="GO:0042279">
    <property type="term" value="F:nitrite reductase (cytochrome, ammonia-forming) activity"/>
    <property type="evidence" value="ECO:0007669"/>
    <property type="project" value="UniProtKB-EC"/>
</dbReference>
<evidence type="ECO:0000313" key="12">
    <source>
        <dbReference type="Proteomes" id="UP000218890"/>
    </source>
</evidence>
<dbReference type="Pfam" id="PF02335">
    <property type="entry name" value="Cytochrom_C552"/>
    <property type="match status" value="1"/>
</dbReference>
<dbReference type="Gene3D" id="1.10.1130.10">
    <property type="entry name" value="Flavocytochrome C3, Chain A"/>
    <property type="match status" value="1"/>
</dbReference>
<name>A0A0X8X7K5_HALHR</name>
<comment type="similarity">
    <text evidence="2">Belongs to the cytochrome c-552 family.</text>
</comment>
<comment type="catalytic activity">
    <reaction evidence="10">
        <text>6 Fe(III)-[cytochrome c] + NH4(+) + 2 H2O = 6 Fe(II)-[cytochrome c] + nitrite + 8 H(+)</text>
        <dbReference type="Rhea" id="RHEA:13089"/>
        <dbReference type="Rhea" id="RHEA-COMP:10350"/>
        <dbReference type="Rhea" id="RHEA-COMP:14399"/>
        <dbReference type="ChEBI" id="CHEBI:15377"/>
        <dbReference type="ChEBI" id="CHEBI:15378"/>
        <dbReference type="ChEBI" id="CHEBI:16301"/>
        <dbReference type="ChEBI" id="CHEBI:28938"/>
        <dbReference type="ChEBI" id="CHEBI:29033"/>
        <dbReference type="ChEBI" id="CHEBI:29034"/>
        <dbReference type="EC" id="1.7.2.2"/>
    </reaction>
</comment>
<keyword evidence="7" id="KW-0106">Calcium</keyword>
<evidence type="ECO:0000256" key="7">
    <source>
        <dbReference type="ARBA" id="ARBA00022837"/>
    </source>
</evidence>
<keyword evidence="8" id="KW-0560">Oxidoreductase</keyword>
<evidence type="ECO:0000256" key="8">
    <source>
        <dbReference type="ARBA" id="ARBA00023002"/>
    </source>
</evidence>
<dbReference type="GO" id="GO:0019645">
    <property type="term" value="P:anaerobic electron transport chain"/>
    <property type="evidence" value="ECO:0007669"/>
    <property type="project" value="TreeGrafter"/>
</dbReference>
<evidence type="ECO:0000256" key="10">
    <source>
        <dbReference type="ARBA" id="ARBA00049131"/>
    </source>
</evidence>
<keyword evidence="12" id="KW-1185">Reference proteome</keyword>
<dbReference type="GO" id="GO:0030288">
    <property type="term" value="C:outer membrane-bounded periplasmic space"/>
    <property type="evidence" value="ECO:0007669"/>
    <property type="project" value="TreeGrafter"/>
</dbReference>
<comment type="subcellular location">
    <subcellularLocation>
        <location evidence="1">Cell envelope</location>
    </subcellularLocation>
</comment>
<dbReference type="EMBL" id="AP017372">
    <property type="protein sequence ID" value="BAU56974.1"/>
    <property type="molecule type" value="Genomic_DNA"/>
</dbReference>
<reference evidence="11" key="1">
    <citation type="submission" date="2016-02" db="EMBL/GenBank/DDBJ databases">
        <title>Halorhodospira halochloris DSM-1059 complete genome, version 2.</title>
        <authorList>
            <person name="Tsukatani Y."/>
        </authorList>
    </citation>
    <scope>NUCLEOTIDE SEQUENCE</scope>
    <source>
        <strain evidence="11">DSM 1059</strain>
    </source>
</reference>
<protein>
    <recommendedName>
        <fullName evidence="3">nitrite reductase (cytochrome; ammonia-forming)</fullName>
        <ecNumber evidence="3">1.7.2.2</ecNumber>
    </recommendedName>
</protein>
<evidence type="ECO:0000256" key="6">
    <source>
        <dbReference type="ARBA" id="ARBA00022729"/>
    </source>
</evidence>
<dbReference type="AlphaFoldDB" id="A0A0X8X7K5"/>
<evidence type="ECO:0000256" key="5">
    <source>
        <dbReference type="ARBA" id="ARBA00022723"/>
    </source>
</evidence>
<dbReference type="GO" id="GO:0046872">
    <property type="term" value="F:metal ion binding"/>
    <property type="evidence" value="ECO:0007669"/>
    <property type="project" value="UniProtKB-KW"/>
</dbReference>
<evidence type="ECO:0000256" key="1">
    <source>
        <dbReference type="ARBA" id="ARBA00004196"/>
    </source>
</evidence>
<organism evidence="11 12">
    <name type="scientific">Halorhodospira halochloris</name>
    <name type="common">Ectothiorhodospira halochloris</name>
    <dbReference type="NCBI Taxonomy" id="1052"/>
    <lineage>
        <taxon>Bacteria</taxon>
        <taxon>Pseudomonadati</taxon>
        <taxon>Pseudomonadota</taxon>
        <taxon>Gammaproteobacteria</taxon>
        <taxon>Chromatiales</taxon>
        <taxon>Ectothiorhodospiraceae</taxon>
        <taxon>Halorhodospira</taxon>
    </lineage>
</organism>
<sequence length="163" mass="18847">MTDLLDAKGDDFWGSNFHDYRKAIDQEEHTIGCTNCHDPDDKMRLTLTSVPLKEYLERQGKEWQEKSTQKMRSLVCAQCHSEYYFETEEHGTAGKVHFPWDNGKDPLDMYEFKSDGDPERDGFAGQFVDWTHAVSKAPMLKVQHPEYEMYQVSIAGDRFPASA</sequence>
<keyword evidence="4" id="KW-0349">Heme</keyword>
<evidence type="ECO:0000256" key="4">
    <source>
        <dbReference type="ARBA" id="ARBA00022617"/>
    </source>
</evidence>
<evidence type="ECO:0000256" key="2">
    <source>
        <dbReference type="ARBA" id="ARBA00009288"/>
    </source>
</evidence>
<dbReference type="EC" id="1.7.2.2" evidence="3"/>
<dbReference type="PANTHER" id="PTHR30633:SF0">
    <property type="entry name" value="CYTOCHROME C-552"/>
    <property type="match status" value="1"/>
</dbReference>
<dbReference type="KEGG" id="hhk:HH1059_02960"/>
<keyword evidence="5" id="KW-0479">Metal-binding</keyword>
<dbReference type="SUPFAM" id="SSF48695">
    <property type="entry name" value="Multiheme cytochromes"/>
    <property type="match status" value="1"/>
</dbReference>
<gene>
    <name evidence="11" type="ORF">HH1059_02960</name>
</gene>
<dbReference type="InterPro" id="IPR003321">
    <property type="entry name" value="Cyt_c552"/>
</dbReference>
<dbReference type="InterPro" id="IPR036280">
    <property type="entry name" value="Multihaem_cyt_sf"/>
</dbReference>
<accession>A0A0X8X7K5</accession>
<proteinExistence type="inferred from homology"/>
<dbReference type="GO" id="GO:0020037">
    <property type="term" value="F:heme binding"/>
    <property type="evidence" value="ECO:0007669"/>
    <property type="project" value="TreeGrafter"/>
</dbReference>